<dbReference type="PATRIC" id="fig|1679170.3.peg.436"/>
<name>A0A0K9GP92_9BACI</name>
<keyword evidence="13" id="KW-1185">Reference proteome</keyword>
<keyword evidence="3" id="KW-1003">Cell membrane</keyword>
<keyword evidence="7 9" id="KW-1133">Transmembrane helix</keyword>
<evidence type="ECO:0000256" key="5">
    <source>
        <dbReference type="ARBA" id="ARBA00022741"/>
    </source>
</evidence>
<evidence type="ECO:0000256" key="2">
    <source>
        <dbReference type="ARBA" id="ARBA00022448"/>
    </source>
</evidence>
<sequence>MNQLKKMAFAKRRTMFLLVLFACLTGAVIIIQAYYFVKIVDLVFLKAASFDAIELPLGILLAVLFARVIFMYAGRRTGIKLASKVKREVRETLFVKYARNPIQTSLSGQTGRKVSTVMDAVDEIDSYFSSYIPQIIQTAIVPVVILLAVFTQPAYSGLLMLITAPFVPIFMVIIGIKTQKKAENQMEKMAAFSGHFLDILQGLTTLKLFGRARQQTEAIKKSSSDFRDATMEVLKVAFLSSLTLEFISTLSIGLIAFELCIRLVVFKNISFFSAFFILILAPDFYLSLKDLGSAFHSGRGSMGAVQKIADELAQEEQSISWGTVHLPKGSPPPAIEIQGVKFTYDEGDFSLKDLNVSILPFEKTAIVGPNGSGKTTLLHIIAGLLEPTEGLIQMNKRRRSEYEEKSWFTQISYISQNPYLFSGTIAENIRIGGDLGASMEEVEKAAEKAGLSGMIQSLERGIDTAIGEAGRGLSGGEKQRVALARAFLKRPSLILFDEPTTGLDLYTEQILQASMSELSKNSTVITVAHRLYTIQDADQILFLKNGRLVAAGKHKELIETVTEYRNMVFAQQGAGTE</sequence>
<evidence type="ECO:0000256" key="3">
    <source>
        <dbReference type="ARBA" id="ARBA00022475"/>
    </source>
</evidence>
<dbReference type="GO" id="GO:0016887">
    <property type="term" value="F:ATP hydrolysis activity"/>
    <property type="evidence" value="ECO:0007669"/>
    <property type="project" value="InterPro"/>
</dbReference>
<comment type="subcellular location">
    <subcellularLocation>
        <location evidence="1">Cell membrane</location>
        <topology evidence="1">Multi-pass membrane protein</topology>
    </subcellularLocation>
</comment>
<dbReference type="Pfam" id="PF00005">
    <property type="entry name" value="ABC_tran"/>
    <property type="match status" value="1"/>
</dbReference>
<dbReference type="InterPro" id="IPR027417">
    <property type="entry name" value="P-loop_NTPase"/>
</dbReference>
<evidence type="ECO:0000259" key="10">
    <source>
        <dbReference type="PROSITE" id="PS50893"/>
    </source>
</evidence>
<dbReference type="SUPFAM" id="SSF90123">
    <property type="entry name" value="ABC transporter transmembrane region"/>
    <property type="match status" value="1"/>
</dbReference>
<feature type="domain" description="ABC transmembrane type-1" evidence="11">
    <location>
        <begin position="16"/>
        <end position="300"/>
    </location>
</feature>
<dbReference type="PROSITE" id="PS50929">
    <property type="entry name" value="ABC_TM1F"/>
    <property type="match status" value="1"/>
</dbReference>
<dbReference type="SMART" id="SM00382">
    <property type="entry name" value="AAA"/>
    <property type="match status" value="1"/>
</dbReference>
<reference evidence="13" key="1">
    <citation type="submission" date="2015-07" db="EMBL/GenBank/DDBJ databases">
        <title>Genome sequencing project for genomic taxonomy and phylogenomics of Bacillus-like bacteria.</title>
        <authorList>
            <person name="Liu B."/>
            <person name="Wang J."/>
            <person name="Zhu Y."/>
            <person name="Liu G."/>
            <person name="Chen Q."/>
            <person name="Chen Z."/>
            <person name="Lan J."/>
            <person name="Che J."/>
            <person name="Ge C."/>
            <person name="Shi H."/>
            <person name="Pan Z."/>
            <person name="Liu X."/>
        </authorList>
    </citation>
    <scope>NUCLEOTIDE SEQUENCE [LARGE SCALE GENOMIC DNA]</scope>
    <source>
        <strain evidence="13">FJAT-27997</strain>
    </source>
</reference>
<evidence type="ECO:0000256" key="4">
    <source>
        <dbReference type="ARBA" id="ARBA00022692"/>
    </source>
</evidence>
<proteinExistence type="predicted"/>
<keyword evidence="6 12" id="KW-0067">ATP-binding</keyword>
<dbReference type="InterPro" id="IPR039421">
    <property type="entry name" value="Type_1_exporter"/>
</dbReference>
<comment type="caution">
    <text evidence="12">The sequence shown here is derived from an EMBL/GenBank/DDBJ whole genome shotgun (WGS) entry which is preliminary data.</text>
</comment>
<dbReference type="OrthoDB" id="9806127at2"/>
<dbReference type="InterPro" id="IPR003593">
    <property type="entry name" value="AAA+_ATPase"/>
</dbReference>
<dbReference type="CDD" id="cd18584">
    <property type="entry name" value="ABC_6TM_AarD_CydD"/>
    <property type="match status" value="1"/>
</dbReference>
<keyword evidence="4 9" id="KW-0812">Transmembrane</keyword>
<organism evidence="12 13">
    <name type="scientific">Peribacillus loiseleuriae</name>
    <dbReference type="NCBI Taxonomy" id="1679170"/>
    <lineage>
        <taxon>Bacteria</taxon>
        <taxon>Bacillati</taxon>
        <taxon>Bacillota</taxon>
        <taxon>Bacilli</taxon>
        <taxon>Bacillales</taxon>
        <taxon>Bacillaceae</taxon>
        <taxon>Peribacillus</taxon>
    </lineage>
</organism>
<dbReference type="PROSITE" id="PS00211">
    <property type="entry name" value="ABC_TRANSPORTER_1"/>
    <property type="match status" value="1"/>
</dbReference>
<dbReference type="PROSITE" id="PS50893">
    <property type="entry name" value="ABC_TRANSPORTER_2"/>
    <property type="match status" value="1"/>
</dbReference>
<dbReference type="InterPro" id="IPR003439">
    <property type="entry name" value="ABC_transporter-like_ATP-bd"/>
</dbReference>
<keyword evidence="5" id="KW-0547">Nucleotide-binding</keyword>
<dbReference type="AlphaFoldDB" id="A0A0K9GP92"/>
<evidence type="ECO:0000256" key="8">
    <source>
        <dbReference type="ARBA" id="ARBA00023136"/>
    </source>
</evidence>
<dbReference type="InterPro" id="IPR036640">
    <property type="entry name" value="ABC1_TM_sf"/>
</dbReference>
<dbReference type="NCBIfam" id="TIGR02857">
    <property type="entry name" value="CydD"/>
    <property type="match status" value="1"/>
</dbReference>
<evidence type="ECO:0000256" key="1">
    <source>
        <dbReference type="ARBA" id="ARBA00004651"/>
    </source>
</evidence>
<dbReference type="FunFam" id="3.40.50.300:FF:000854">
    <property type="entry name" value="Multidrug ABC transporter ATP-binding protein"/>
    <property type="match status" value="1"/>
</dbReference>
<dbReference type="GO" id="GO:0042883">
    <property type="term" value="P:cysteine transport"/>
    <property type="evidence" value="ECO:0007669"/>
    <property type="project" value="InterPro"/>
</dbReference>
<dbReference type="PANTHER" id="PTHR24221:SF590">
    <property type="entry name" value="COMPONENT LINKED WITH THE ASSEMBLY OF CYTOCHROME' TRANSPORT TRANSMEMBRANE ATP-BINDING PROTEIN ABC TRANSPORTER CYDD-RELATED"/>
    <property type="match status" value="1"/>
</dbReference>
<feature type="transmembrane region" description="Helical" evidence="9">
    <location>
        <begin position="269"/>
        <end position="288"/>
    </location>
</feature>
<dbReference type="Proteomes" id="UP000037146">
    <property type="component" value="Unassembled WGS sequence"/>
</dbReference>
<dbReference type="InterPro" id="IPR014216">
    <property type="entry name" value="ABC_transptr_CydD"/>
</dbReference>
<evidence type="ECO:0000256" key="7">
    <source>
        <dbReference type="ARBA" id="ARBA00022989"/>
    </source>
</evidence>
<feature type="domain" description="ABC transporter" evidence="10">
    <location>
        <begin position="335"/>
        <end position="570"/>
    </location>
</feature>
<dbReference type="GO" id="GO:0140359">
    <property type="term" value="F:ABC-type transporter activity"/>
    <property type="evidence" value="ECO:0007669"/>
    <property type="project" value="InterPro"/>
</dbReference>
<keyword evidence="2" id="KW-0813">Transport</keyword>
<feature type="transmembrane region" description="Helical" evidence="9">
    <location>
        <begin position="131"/>
        <end position="151"/>
    </location>
</feature>
<dbReference type="Pfam" id="PF00664">
    <property type="entry name" value="ABC_membrane"/>
    <property type="match status" value="1"/>
</dbReference>
<dbReference type="GO" id="GO:0005886">
    <property type="term" value="C:plasma membrane"/>
    <property type="evidence" value="ECO:0007669"/>
    <property type="project" value="UniProtKB-SubCell"/>
</dbReference>
<protein>
    <submittedName>
        <fullName evidence="12">ABC transporter ATP-binding protein</fullName>
    </submittedName>
</protein>
<evidence type="ECO:0000313" key="13">
    <source>
        <dbReference type="Proteomes" id="UP000037146"/>
    </source>
</evidence>
<gene>
    <name evidence="12" type="ORF">AC625_02225</name>
</gene>
<keyword evidence="8 9" id="KW-0472">Membrane</keyword>
<dbReference type="InterPro" id="IPR011527">
    <property type="entry name" value="ABC1_TM_dom"/>
</dbReference>
<accession>A0A0K9GP92</accession>
<dbReference type="EMBL" id="LFZW01000001">
    <property type="protein sequence ID" value="KMY48475.1"/>
    <property type="molecule type" value="Genomic_DNA"/>
</dbReference>
<dbReference type="STRING" id="1679170.AC625_02225"/>
<evidence type="ECO:0000259" key="11">
    <source>
        <dbReference type="PROSITE" id="PS50929"/>
    </source>
</evidence>
<dbReference type="Gene3D" id="1.20.1560.10">
    <property type="entry name" value="ABC transporter type 1, transmembrane domain"/>
    <property type="match status" value="1"/>
</dbReference>
<dbReference type="PANTHER" id="PTHR24221">
    <property type="entry name" value="ATP-BINDING CASSETTE SUB-FAMILY B"/>
    <property type="match status" value="1"/>
</dbReference>
<evidence type="ECO:0000256" key="6">
    <source>
        <dbReference type="ARBA" id="ARBA00022840"/>
    </source>
</evidence>
<evidence type="ECO:0000313" key="12">
    <source>
        <dbReference type="EMBL" id="KMY48475.1"/>
    </source>
</evidence>
<dbReference type="Gene3D" id="3.40.50.300">
    <property type="entry name" value="P-loop containing nucleotide triphosphate hydrolases"/>
    <property type="match status" value="1"/>
</dbReference>
<dbReference type="InterPro" id="IPR017871">
    <property type="entry name" value="ABC_transporter-like_CS"/>
</dbReference>
<dbReference type="GO" id="GO:0005524">
    <property type="term" value="F:ATP binding"/>
    <property type="evidence" value="ECO:0007669"/>
    <property type="project" value="UniProtKB-KW"/>
</dbReference>
<dbReference type="SUPFAM" id="SSF52540">
    <property type="entry name" value="P-loop containing nucleoside triphosphate hydrolases"/>
    <property type="match status" value="1"/>
</dbReference>
<dbReference type="RefSeq" id="WP_049679800.1">
    <property type="nucleotide sequence ID" value="NZ_LFZW01000001.1"/>
</dbReference>
<feature type="transmembrane region" description="Helical" evidence="9">
    <location>
        <begin position="157"/>
        <end position="176"/>
    </location>
</feature>
<feature type="transmembrane region" description="Helical" evidence="9">
    <location>
        <begin position="55"/>
        <end position="74"/>
    </location>
</feature>
<feature type="transmembrane region" description="Helical" evidence="9">
    <location>
        <begin position="15"/>
        <end position="35"/>
    </location>
</feature>
<evidence type="ECO:0000256" key="9">
    <source>
        <dbReference type="SAM" id="Phobius"/>
    </source>
</evidence>